<dbReference type="InterPro" id="IPR029787">
    <property type="entry name" value="Nucleotide_cyclase"/>
</dbReference>
<dbReference type="STRING" id="1484693.RS694_12795"/>
<dbReference type="InterPro" id="IPR001633">
    <property type="entry name" value="EAL_dom"/>
</dbReference>
<dbReference type="SMART" id="SM00052">
    <property type="entry name" value="EAL"/>
    <property type="match status" value="1"/>
</dbReference>
<dbReference type="InterPro" id="IPR043128">
    <property type="entry name" value="Rev_trsase/Diguanyl_cyclase"/>
</dbReference>
<dbReference type="Pfam" id="PF22588">
    <property type="entry name" value="dCache_1_like"/>
    <property type="match status" value="1"/>
</dbReference>
<evidence type="ECO:0000313" key="6">
    <source>
        <dbReference type="Proteomes" id="UP000186110"/>
    </source>
</evidence>
<reference evidence="5 6" key="1">
    <citation type="submission" date="2017-01" db="EMBL/GenBank/DDBJ databases">
        <authorList>
            <person name="Mah S.A."/>
            <person name="Swanson W.J."/>
            <person name="Moy G.W."/>
            <person name="Vacquier V.D."/>
        </authorList>
    </citation>
    <scope>NUCLEOTIDE SEQUENCE [LARGE SCALE GENOMIC DNA]</scope>
    <source>
        <strain evidence="5 6">DSM 22694</strain>
    </source>
</reference>
<dbReference type="InterPro" id="IPR013656">
    <property type="entry name" value="PAS_4"/>
</dbReference>
<dbReference type="GO" id="GO:0003824">
    <property type="term" value="F:catalytic activity"/>
    <property type="evidence" value="ECO:0007669"/>
    <property type="project" value="UniProtKB-ARBA"/>
</dbReference>
<feature type="domain" description="PAC" evidence="2">
    <location>
        <begin position="640"/>
        <end position="691"/>
    </location>
</feature>
<feature type="domain" description="GGDEF" evidence="4">
    <location>
        <begin position="971"/>
        <end position="1109"/>
    </location>
</feature>
<dbReference type="Gene3D" id="3.30.450.20">
    <property type="entry name" value="PAS domain"/>
    <property type="match status" value="7"/>
</dbReference>
<dbReference type="Pfam" id="PF08448">
    <property type="entry name" value="PAS_4"/>
    <property type="match status" value="1"/>
</dbReference>
<dbReference type="SUPFAM" id="SSF55785">
    <property type="entry name" value="PYP-like sensor domain (PAS domain)"/>
    <property type="match status" value="5"/>
</dbReference>
<dbReference type="Pfam" id="PF13426">
    <property type="entry name" value="PAS_9"/>
    <property type="match status" value="2"/>
</dbReference>
<feature type="domain" description="PAS" evidence="1">
    <location>
        <begin position="331"/>
        <end position="377"/>
    </location>
</feature>
<evidence type="ECO:0000313" key="5">
    <source>
        <dbReference type="EMBL" id="APW43318.1"/>
    </source>
</evidence>
<dbReference type="InterPro" id="IPR000700">
    <property type="entry name" value="PAS-assoc_C"/>
</dbReference>
<name>A0A1P8KBD5_9BURK</name>
<proteinExistence type="predicted"/>
<dbReference type="InterPro" id="IPR001610">
    <property type="entry name" value="PAC"/>
</dbReference>
<gene>
    <name evidence="5" type="ORF">RS694_12795</name>
</gene>
<dbReference type="Pfam" id="PF08447">
    <property type="entry name" value="PAS_3"/>
    <property type="match status" value="2"/>
</dbReference>
<dbReference type="InterPro" id="IPR000014">
    <property type="entry name" value="PAS"/>
</dbReference>
<evidence type="ECO:0000259" key="1">
    <source>
        <dbReference type="PROSITE" id="PS50112"/>
    </source>
</evidence>
<evidence type="ECO:0000259" key="4">
    <source>
        <dbReference type="PROSITE" id="PS50887"/>
    </source>
</evidence>
<dbReference type="SUPFAM" id="SSF141868">
    <property type="entry name" value="EAL domain-like"/>
    <property type="match status" value="1"/>
</dbReference>
<dbReference type="eggNOG" id="COG5001">
    <property type="taxonomic scope" value="Bacteria"/>
</dbReference>
<dbReference type="SMART" id="SM00091">
    <property type="entry name" value="PAS"/>
    <property type="match status" value="5"/>
</dbReference>
<dbReference type="Pfam" id="PF00563">
    <property type="entry name" value="EAL"/>
    <property type="match status" value="1"/>
</dbReference>
<keyword evidence="6" id="KW-1185">Reference proteome</keyword>
<feature type="domain" description="PAC" evidence="2">
    <location>
        <begin position="764"/>
        <end position="811"/>
    </location>
</feature>
<dbReference type="InterPro" id="IPR035965">
    <property type="entry name" value="PAS-like_dom_sf"/>
</dbReference>
<dbReference type="CDD" id="cd01948">
    <property type="entry name" value="EAL"/>
    <property type="match status" value="1"/>
</dbReference>
<dbReference type="PANTHER" id="PTHR44757:SF2">
    <property type="entry name" value="BIOFILM ARCHITECTURE MAINTENANCE PROTEIN MBAA"/>
    <property type="match status" value="1"/>
</dbReference>
<sequence>MSGCLLALTLAHLRTEAITSGSRLTESLAKVIEEQTTRTFQSTEQTLQLTALRLAQLELSGRLNEDSARQLLRQELQSLPFARIVWVTDAKGRLIYDTNVGNIGADLSATEYFRELQARPQTPFLIGTPAKSRLDGKWLIPVALPLKTADGRFKGTLATAVDPLYFDALWKTIDLRTDGAVTLFRRDGVLMMRSPFDDSTMGKRYPNAVLFKDMLPRSPAGSFQSVSSIDGIARMFAYRSLSAQPEFVAVVGLSYDVLLKPWRDLAALAAAIWLVAAACGTLMCLFLARAWRRQVAAQTEAGRLAHRLRLATDAASVGIWDWDIARTDQWYASPTYFTMLGYDPEEGFADRQQWIERLHPEDREAVNARIQAVLAGADLPYEYEARLRHADGRYRWVRVVGRVLARDAEGKAIRLMGVRLDITAQKQSEEKLRQSEQSLSITLNSIGDAVIATDTAGHIVRMNPTAERLTGWPLSEATGKPLTEVFRIINAQTRAPSLNPVQLVIEKGEVVGLANHTALLARDGPEYQIFDSAAPIRDAGGQIVGVVLVFSDVTEQYRVREALATNVELLERIGELAKVGGWDRDLRTMQSFWSAETCRIHDLDPSTTPSQDEAISFYAPEARPTIAAAVQAAIDDGTAWDLELPVITAKGRHIWVRTQGFPVMEDGRAVKLVGAFHDITEHRMAQIAVRQSDSRYRTLFEYAPDGIVIADSQSYYLDANDSICRMLGYTREELIGLHASDIVMPTEVPYIGAALQAIQTAPDYHREWQFRRKDGSTFPAEVIATGMPDGNLMAMIRDVTDRKQAENALRESALHTQSILDNMVDGVITLNAQGEVASFNQAACSIFGYTPEEVIGRSATLFLSGPDQDNAPNQLADQFADIAQGRSIVARELEVWRKDGSLFPIHLSMSRVSRDGQATLIAIVRDITQQRQDEEEIRRLAFYDSLTGLPNRRLLMERLKQAIVTSHRTGKHGALMFLDLDHFKLLNDTQGHDVGDLLLRQVALRLQACVRDGDSVARLGGDEFVILLEALSTQPHEAATQAEVIATKLLDIFHVTFNLNGYRYDSTPSIGIVVFSGNAETMDDLLKKADLAMYQGKSAGRNTARFFDPAMQAAVAAHEALEKDLRRGLLNQEFVLHYQIQVNRQGEPIGAEALVRWNHAEKGLITPYHFIALAEQTGLILPLGQWVLVTACSQLVIWAADPRTAAWTLAVNVSASQFAQADFVANVAYALQATGANPQRLKLELTESLLVHDVEDVIVKMTAIKAFGVGFSLDDFGTGYSSLSYLKRLPLDQLKIDQSFVRDLMTDASDAVIARTILALGHSLGLTVIAEGVETAGQRDFLADMGCDAFQGYFFGRPAAADTLG</sequence>
<dbReference type="PANTHER" id="PTHR44757">
    <property type="entry name" value="DIGUANYLATE CYCLASE DGCP"/>
    <property type="match status" value="1"/>
</dbReference>
<dbReference type="Proteomes" id="UP000186110">
    <property type="component" value="Chromosome"/>
</dbReference>
<dbReference type="CDD" id="cd12915">
    <property type="entry name" value="PDC2_DGC_like"/>
    <property type="match status" value="1"/>
</dbReference>
<dbReference type="NCBIfam" id="TIGR00254">
    <property type="entry name" value="GGDEF"/>
    <property type="match status" value="1"/>
</dbReference>
<dbReference type="FunFam" id="3.30.70.270:FF:000001">
    <property type="entry name" value="Diguanylate cyclase domain protein"/>
    <property type="match status" value="1"/>
</dbReference>
<feature type="domain" description="PAC" evidence="2">
    <location>
        <begin position="381"/>
        <end position="434"/>
    </location>
</feature>
<feature type="domain" description="EAL" evidence="3">
    <location>
        <begin position="1118"/>
        <end position="1365"/>
    </location>
</feature>
<dbReference type="InterPro" id="IPR035919">
    <property type="entry name" value="EAL_sf"/>
</dbReference>
<dbReference type="InterPro" id="IPR000160">
    <property type="entry name" value="GGDEF_dom"/>
</dbReference>
<dbReference type="CDD" id="cd01949">
    <property type="entry name" value="GGDEF"/>
    <property type="match status" value="1"/>
</dbReference>
<dbReference type="InterPro" id="IPR054327">
    <property type="entry name" value="His-kinase-like_sensor"/>
</dbReference>
<feature type="domain" description="PAS" evidence="1">
    <location>
        <begin position="812"/>
        <end position="867"/>
    </location>
</feature>
<dbReference type="SMART" id="SM00086">
    <property type="entry name" value="PAC"/>
    <property type="match status" value="5"/>
</dbReference>
<dbReference type="CDD" id="cd00130">
    <property type="entry name" value="PAS"/>
    <property type="match status" value="4"/>
</dbReference>
<evidence type="ECO:0000259" key="2">
    <source>
        <dbReference type="PROSITE" id="PS50113"/>
    </source>
</evidence>
<feature type="domain" description="PAC" evidence="2">
    <location>
        <begin position="889"/>
        <end position="939"/>
    </location>
</feature>
<dbReference type="PROSITE" id="PS50113">
    <property type="entry name" value="PAC"/>
    <property type="match status" value="5"/>
</dbReference>
<dbReference type="Gene3D" id="3.30.70.270">
    <property type="match status" value="1"/>
</dbReference>
<dbReference type="PROSITE" id="PS50887">
    <property type="entry name" value="GGDEF"/>
    <property type="match status" value="1"/>
</dbReference>
<dbReference type="InterPro" id="IPR052155">
    <property type="entry name" value="Biofilm_reg_signaling"/>
</dbReference>
<feature type="domain" description="PAC" evidence="2">
    <location>
        <begin position="513"/>
        <end position="565"/>
    </location>
</feature>
<dbReference type="Gene3D" id="2.10.70.100">
    <property type="match status" value="1"/>
</dbReference>
<protein>
    <submittedName>
        <fullName evidence="5">GGDEF domain-containing protein</fullName>
    </submittedName>
</protein>
<dbReference type="SMART" id="SM00267">
    <property type="entry name" value="GGDEF"/>
    <property type="match status" value="1"/>
</dbReference>
<dbReference type="PROSITE" id="PS50112">
    <property type="entry name" value="PAS"/>
    <property type="match status" value="4"/>
</dbReference>
<dbReference type="EMBL" id="CP019239">
    <property type="protein sequence ID" value="APW43318.1"/>
    <property type="molecule type" value="Genomic_DNA"/>
</dbReference>
<dbReference type="Pfam" id="PF00990">
    <property type="entry name" value="GGDEF"/>
    <property type="match status" value="1"/>
</dbReference>
<dbReference type="CDD" id="cd12914">
    <property type="entry name" value="PDC1_DGC_like"/>
    <property type="match status" value="1"/>
</dbReference>
<feature type="domain" description="PAS" evidence="1">
    <location>
        <begin position="692"/>
        <end position="762"/>
    </location>
</feature>
<dbReference type="PROSITE" id="PS50883">
    <property type="entry name" value="EAL"/>
    <property type="match status" value="1"/>
</dbReference>
<dbReference type="KEGG" id="rsb:RS694_12795"/>
<organism evidence="5 6">
    <name type="scientific">Rhodoferax saidenbachensis</name>
    <dbReference type="NCBI Taxonomy" id="1484693"/>
    <lineage>
        <taxon>Bacteria</taxon>
        <taxon>Pseudomonadati</taxon>
        <taxon>Pseudomonadota</taxon>
        <taxon>Betaproteobacteria</taxon>
        <taxon>Burkholderiales</taxon>
        <taxon>Comamonadaceae</taxon>
        <taxon>Rhodoferax</taxon>
    </lineage>
</organism>
<dbReference type="SUPFAM" id="SSF55073">
    <property type="entry name" value="Nucleotide cyclase"/>
    <property type="match status" value="1"/>
</dbReference>
<dbReference type="NCBIfam" id="TIGR00229">
    <property type="entry name" value="sensory_box"/>
    <property type="match status" value="4"/>
</dbReference>
<dbReference type="Gene3D" id="3.20.20.450">
    <property type="entry name" value="EAL domain"/>
    <property type="match status" value="1"/>
</dbReference>
<evidence type="ECO:0000259" key="3">
    <source>
        <dbReference type="PROSITE" id="PS50883"/>
    </source>
</evidence>
<feature type="domain" description="PAS" evidence="1">
    <location>
        <begin position="435"/>
        <end position="508"/>
    </location>
</feature>
<dbReference type="InterPro" id="IPR013655">
    <property type="entry name" value="PAS_fold_3"/>
</dbReference>
<accession>A0A1P8KBD5</accession>